<dbReference type="AlphaFoldDB" id="A0A7M1QU65"/>
<dbReference type="EMBL" id="CP063213">
    <property type="protein sequence ID" value="QOR45600.1"/>
    <property type="molecule type" value="Genomic_DNA"/>
</dbReference>
<gene>
    <name evidence="2" type="ORF">INS88_10200</name>
</gene>
<dbReference type="Proteomes" id="UP000595053">
    <property type="component" value="Chromosome"/>
</dbReference>
<keyword evidence="3" id="KW-1185">Reference proteome</keyword>
<proteinExistence type="predicted"/>
<dbReference type="InterPro" id="IPR000086">
    <property type="entry name" value="NUDIX_hydrolase_dom"/>
</dbReference>
<name>A0A7M1QU65_9ACTO</name>
<reference evidence="2 3" key="1">
    <citation type="submission" date="2020-10" db="EMBL/GenBank/DDBJ databases">
        <title>Trueperella pecoris sp. nov. isolated from bovine and porcine specimens.</title>
        <authorList>
            <person name="Schoenecker L."/>
            <person name="Schnydrig P."/>
            <person name="Brodard I."/>
            <person name="Thomann A."/>
            <person name="Hemphill A."/>
            <person name="Rodriguez-Campos S."/>
            <person name="Perreten V."/>
            <person name="Jores J."/>
            <person name="Kittl S."/>
        </authorList>
    </citation>
    <scope>NUCLEOTIDE SEQUENCE [LARGE SCALE GENOMIC DNA]</scope>
    <source>
        <strain evidence="2 3">15A0121</strain>
    </source>
</reference>
<feature type="domain" description="Nudix hydrolase" evidence="1">
    <location>
        <begin position="49"/>
        <end position="184"/>
    </location>
</feature>
<dbReference type="SUPFAM" id="SSF55811">
    <property type="entry name" value="Nudix"/>
    <property type="match status" value="1"/>
</dbReference>
<dbReference type="InterPro" id="IPR015797">
    <property type="entry name" value="NUDIX_hydrolase-like_dom_sf"/>
</dbReference>
<sequence length="190" mass="20798">MFHDDVLAALESWRGSVAPADPDASYTLDDYVRLVREGGEAALWKGLAERHVTSSLFVFCPDLSEILLDFHKKAGMWLQFGGHLERADESLPAAALREGIEESGLAGFVAFSDVPSDIDVHVLGGGFSVCREHWDIGFVAIADRDAVVQVSDESERLGWFPVDDLPDGGAGNMYPRVQAALRHAREVFAR</sequence>
<dbReference type="Gene3D" id="3.90.79.10">
    <property type="entry name" value="Nucleoside Triphosphate Pyrophosphohydrolase"/>
    <property type="match status" value="1"/>
</dbReference>
<evidence type="ECO:0000313" key="2">
    <source>
        <dbReference type="EMBL" id="QOR45600.1"/>
    </source>
</evidence>
<accession>A0A7M1QU65</accession>
<evidence type="ECO:0000313" key="3">
    <source>
        <dbReference type="Proteomes" id="UP000595053"/>
    </source>
</evidence>
<organism evidence="2 3">
    <name type="scientific">Trueperella pecoris</name>
    <dbReference type="NCBI Taxonomy" id="2733571"/>
    <lineage>
        <taxon>Bacteria</taxon>
        <taxon>Bacillati</taxon>
        <taxon>Actinomycetota</taxon>
        <taxon>Actinomycetes</taxon>
        <taxon>Actinomycetales</taxon>
        <taxon>Actinomycetaceae</taxon>
        <taxon>Trueperella</taxon>
    </lineage>
</organism>
<evidence type="ECO:0000259" key="1">
    <source>
        <dbReference type="PROSITE" id="PS51462"/>
    </source>
</evidence>
<dbReference type="Pfam" id="PF00293">
    <property type="entry name" value="NUDIX"/>
    <property type="match status" value="1"/>
</dbReference>
<protein>
    <submittedName>
        <fullName evidence="2">NUDIX domain-containing protein</fullName>
    </submittedName>
</protein>
<dbReference type="RefSeq" id="WP_197551134.1">
    <property type="nucleotide sequence ID" value="NZ_CP063213.1"/>
</dbReference>
<dbReference type="PROSITE" id="PS51462">
    <property type="entry name" value="NUDIX"/>
    <property type="match status" value="1"/>
</dbReference>
<dbReference type="CDD" id="cd03674">
    <property type="entry name" value="NUDIX_Hydrolase"/>
    <property type="match status" value="1"/>
</dbReference>